<keyword evidence="5" id="KW-1133">Transmembrane helix</keyword>
<evidence type="ECO:0000256" key="2">
    <source>
        <dbReference type="ARBA" id="ARBA00022729"/>
    </source>
</evidence>
<keyword evidence="7" id="KW-1185">Reference proteome</keyword>
<dbReference type="InterPro" id="IPR010325">
    <property type="entry name" value="Rhamnogal_lyase"/>
</dbReference>
<proteinExistence type="inferred from homology"/>
<comment type="similarity">
    <text evidence="1">Belongs to the 'GDSL' lipolytic enzyme family.</text>
</comment>
<keyword evidence="5" id="KW-0812">Transmembrane</keyword>
<dbReference type="InterPro" id="IPR036514">
    <property type="entry name" value="SGNH_hydro_sf"/>
</dbReference>
<reference evidence="7" key="1">
    <citation type="journal article" date="2020" name="Nat. Commun.">
        <title>Genome assembly of wild tea tree DASZ reveals pedigree and selection history of tea varieties.</title>
        <authorList>
            <person name="Zhang W."/>
            <person name="Zhang Y."/>
            <person name="Qiu H."/>
            <person name="Guo Y."/>
            <person name="Wan H."/>
            <person name="Zhang X."/>
            <person name="Scossa F."/>
            <person name="Alseekh S."/>
            <person name="Zhang Q."/>
            <person name="Wang P."/>
            <person name="Xu L."/>
            <person name="Schmidt M.H."/>
            <person name="Jia X."/>
            <person name="Li D."/>
            <person name="Zhu A."/>
            <person name="Guo F."/>
            <person name="Chen W."/>
            <person name="Ni D."/>
            <person name="Usadel B."/>
            <person name="Fernie A.R."/>
            <person name="Wen W."/>
        </authorList>
    </citation>
    <scope>NUCLEOTIDE SEQUENCE [LARGE SCALE GENOMIC DNA]</scope>
    <source>
        <strain evidence="7">cv. G240</strain>
    </source>
</reference>
<dbReference type="SUPFAM" id="SSF52266">
    <property type="entry name" value="SGNH hydrolase"/>
    <property type="match status" value="2"/>
</dbReference>
<dbReference type="InterPro" id="IPR001087">
    <property type="entry name" value="GDSL"/>
</dbReference>
<dbReference type="Pfam" id="PF06045">
    <property type="entry name" value="Rhamnogal_lyase"/>
    <property type="match status" value="1"/>
</dbReference>
<evidence type="ECO:0000256" key="1">
    <source>
        <dbReference type="ARBA" id="ARBA00008668"/>
    </source>
</evidence>
<dbReference type="Gene3D" id="3.40.50.1110">
    <property type="entry name" value="SGNH hydrolase"/>
    <property type="match status" value="2"/>
</dbReference>
<reference evidence="6 7" key="2">
    <citation type="submission" date="2020-07" db="EMBL/GenBank/DDBJ databases">
        <title>Genome assembly of wild tea tree DASZ reveals pedigree and selection history of tea varieties.</title>
        <authorList>
            <person name="Zhang W."/>
        </authorList>
    </citation>
    <scope>NUCLEOTIDE SEQUENCE [LARGE SCALE GENOMIC DNA]</scope>
    <source>
        <strain evidence="7">cv. G240</strain>
        <tissue evidence="6">Leaf</tissue>
    </source>
</reference>
<dbReference type="EMBL" id="JACBKZ010000008">
    <property type="protein sequence ID" value="KAF5944502.1"/>
    <property type="molecule type" value="Genomic_DNA"/>
</dbReference>
<dbReference type="Proteomes" id="UP000593564">
    <property type="component" value="Unassembled WGS sequence"/>
</dbReference>
<dbReference type="GO" id="GO:0016788">
    <property type="term" value="F:hydrolase activity, acting on ester bonds"/>
    <property type="evidence" value="ECO:0007669"/>
    <property type="project" value="InterPro"/>
</dbReference>
<dbReference type="AlphaFoldDB" id="A0A7J7GUP3"/>
<evidence type="ECO:0000313" key="6">
    <source>
        <dbReference type="EMBL" id="KAF5944502.1"/>
    </source>
</evidence>
<organism evidence="6 7">
    <name type="scientific">Camellia sinensis</name>
    <name type="common">Tea plant</name>
    <name type="synonym">Thea sinensis</name>
    <dbReference type="NCBI Taxonomy" id="4442"/>
    <lineage>
        <taxon>Eukaryota</taxon>
        <taxon>Viridiplantae</taxon>
        <taxon>Streptophyta</taxon>
        <taxon>Embryophyta</taxon>
        <taxon>Tracheophyta</taxon>
        <taxon>Spermatophyta</taxon>
        <taxon>Magnoliopsida</taxon>
        <taxon>eudicotyledons</taxon>
        <taxon>Gunneridae</taxon>
        <taxon>Pentapetalae</taxon>
        <taxon>asterids</taxon>
        <taxon>Ericales</taxon>
        <taxon>Theaceae</taxon>
        <taxon>Camellia</taxon>
    </lineage>
</organism>
<feature type="transmembrane region" description="Helical" evidence="5">
    <location>
        <begin position="21"/>
        <end position="37"/>
    </location>
</feature>
<dbReference type="PANTHER" id="PTHR22835:SF683">
    <property type="entry name" value="OS05G0506800 PROTEIN"/>
    <property type="match status" value="1"/>
</dbReference>
<evidence type="ECO:0008006" key="8">
    <source>
        <dbReference type="Google" id="ProtNLM"/>
    </source>
</evidence>
<comment type="caution">
    <text evidence="6">The sequence shown here is derived from an EMBL/GenBank/DDBJ whole genome shotgun (WGS) entry which is preliminary data.</text>
</comment>
<gene>
    <name evidence="6" type="ORF">HYC85_018579</name>
</gene>
<keyword evidence="5" id="KW-0472">Membrane</keyword>
<evidence type="ECO:0000256" key="3">
    <source>
        <dbReference type="ARBA" id="ARBA00022801"/>
    </source>
</evidence>
<dbReference type="CDD" id="cd01837">
    <property type="entry name" value="SGNH_plant_lipase_like"/>
    <property type="match status" value="2"/>
</dbReference>
<protein>
    <recommendedName>
        <fullName evidence="8">SGNH hydrolase-type esterase domain-containing protein</fullName>
    </recommendedName>
</protein>
<evidence type="ECO:0000256" key="4">
    <source>
        <dbReference type="ARBA" id="ARBA00023180"/>
    </source>
</evidence>
<keyword evidence="3" id="KW-0378">Hydrolase</keyword>
<dbReference type="Pfam" id="PF00657">
    <property type="entry name" value="Lipase_GDSL"/>
    <property type="match status" value="2"/>
</dbReference>
<dbReference type="PANTHER" id="PTHR22835">
    <property type="entry name" value="ZINC FINGER FYVE DOMAIN CONTAINING PROTEIN"/>
    <property type="match status" value="1"/>
</dbReference>
<accession>A0A7J7GUP3</accession>
<keyword evidence="2" id="KW-0732">Signal</keyword>
<name>A0A7J7GUP3_CAMSI</name>
<dbReference type="InterPro" id="IPR035669">
    <property type="entry name" value="SGNH_plant_lipase-like"/>
</dbReference>
<evidence type="ECO:0000313" key="7">
    <source>
        <dbReference type="Proteomes" id="UP000593564"/>
    </source>
</evidence>
<evidence type="ECO:0000256" key="5">
    <source>
        <dbReference type="SAM" id="Phobius"/>
    </source>
</evidence>
<sequence>MASSSSFPLSLRNSSTHTYKFILFFFFFFVLIFSASIKHSDGCYTSIFCFGDSIADTGNLARISESPQPPHFMLPPYGETYFHRPTGRCSDGRLIIDFIAEYLGLPLVPPYFSGQNGRCVNFQGVNFAVVGATALDNDFFEQRGIHNPLTNYCKKLLRNSLVLMGEIGGNDYNHAFDSGRNIEEIQSFVPPVINAIGSAINELIELGAVTLMVPGNFPIGCLPPYLTNFMTSNKDAYDSETDCLIWLNEFAVYHNDMLQIELNRIKKLHPYATIIYADYYNAAMRFFQSPIEYGFSGGALTACCGAGGPYNFDPSVECGYPASTACDDPSSHVNWDGLHMTEAAYRWIAKGLLQGPYTFPPINTSSCVSLPVISAQSSKNSSTQTNKFILFFFFLLQSNIPMDATHPSSALAIRSPTPATWRASRSLLSLPTSCYHPMVKPTFTAPPAVAPMAASSSISSYLGLPLVPPYFSGQNGSCINFQEGVNFAIVGATALDVDFFEQRGIHNPFTNCSLGNQLHWFKKMLPSICHTPSNCKKLLRNSLVLMGEIGGNDYNHAFDSGRNIEEIQSFVPPVINAIGSAINELIELGAVTLMVPGNFPIGCLPTYLTNFMSSNKEAYDSETGCLIWLNEFAVYHNDMLQIELNRIKKFHPYATIIYADYYNAAMSFFRSPIEYGFSGGALTACCGAGGPYNFDPSVECGYPASTACDDPSSHASWDGLHMTEAAYRWIAKGLLQGPYTVPPINTSSCVSLPVISTQSSKFHYMAISEQMPMPKDRIRGVALDYPEVVRLINPTNSLLKGEVGSLLVKRNFLYLEKS</sequence>
<keyword evidence="4" id="KW-0325">Glycoprotein</keyword>